<dbReference type="GO" id="GO:0005524">
    <property type="term" value="F:ATP binding"/>
    <property type="evidence" value="ECO:0007669"/>
    <property type="project" value="UniProtKB-UniRule"/>
</dbReference>
<accession>F0EXS8</accession>
<keyword evidence="3" id="KW-0540">Nuclease</keyword>
<dbReference type="InterPro" id="IPR050534">
    <property type="entry name" value="Coronavir_polyprotein_1ab"/>
</dbReference>
<organism evidence="5 6">
    <name type="scientific">Kingella denitrificans ATCC 33394</name>
    <dbReference type="NCBI Taxonomy" id="888741"/>
    <lineage>
        <taxon>Bacteria</taxon>
        <taxon>Pseudomonadati</taxon>
        <taxon>Pseudomonadota</taxon>
        <taxon>Betaproteobacteria</taxon>
        <taxon>Neisseriales</taxon>
        <taxon>Neisseriaceae</taxon>
        <taxon>Kingella</taxon>
    </lineage>
</organism>
<dbReference type="Gene3D" id="2.30.30.940">
    <property type="match status" value="1"/>
</dbReference>
<dbReference type="GO" id="GO:0003677">
    <property type="term" value="F:DNA binding"/>
    <property type="evidence" value="ECO:0007669"/>
    <property type="project" value="UniProtKB-UniRule"/>
</dbReference>
<dbReference type="STRING" id="888741.HMPREF9098_0638"/>
<dbReference type="InterPro" id="IPR006344">
    <property type="entry name" value="RecD"/>
</dbReference>
<dbReference type="InterPro" id="IPR003593">
    <property type="entry name" value="AAA+_ATPase"/>
</dbReference>
<keyword evidence="6" id="KW-1185">Reference proteome</keyword>
<comment type="miscellaneous">
    <text evidence="3">In the RecBCD complex, RecB has a slow 3'-5' helicase, an exonuclease activity and loads RecA onto ssDNA, RecD has a fast 5'-3' helicase activity, while RecC stimulates the ATPase and processivity of the RecB helicase and contributes to recognition of the Chi site.</text>
</comment>
<keyword evidence="3 5" id="KW-0378">Hydrolase</keyword>
<proteinExistence type="inferred from homology"/>
<reference evidence="5 6" key="1">
    <citation type="submission" date="2011-01" db="EMBL/GenBank/DDBJ databases">
        <authorList>
            <person name="Muzny D."/>
            <person name="Qin X."/>
            <person name="Deng J."/>
            <person name="Jiang H."/>
            <person name="Liu Y."/>
            <person name="Qu J."/>
            <person name="Song X.-Z."/>
            <person name="Zhang L."/>
            <person name="Thornton R."/>
            <person name="Coyle M."/>
            <person name="Francisco L."/>
            <person name="Jackson L."/>
            <person name="Javaid M."/>
            <person name="Korchina V."/>
            <person name="Kovar C."/>
            <person name="Mata R."/>
            <person name="Mathew T."/>
            <person name="Ngo R."/>
            <person name="Nguyen L."/>
            <person name="Nguyen N."/>
            <person name="Okwuonu G."/>
            <person name="Ongeri F."/>
            <person name="Pham C."/>
            <person name="Simmons D."/>
            <person name="Wilczek-Boney K."/>
            <person name="Hale W."/>
            <person name="Jakkamsetti A."/>
            <person name="Pham P."/>
            <person name="Ruth R."/>
            <person name="San Lucas F."/>
            <person name="Warren J."/>
            <person name="Zhang J."/>
            <person name="Zhao Z."/>
            <person name="Zhou C."/>
            <person name="Zhu D."/>
            <person name="Lee S."/>
            <person name="Bess C."/>
            <person name="Blankenburg K."/>
            <person name="Forbes L."/>
            <person name="Fu Q."/>
            <person name="Gubbala S."/>
            <person name="Hirani K."/>
            <person name="Jayaseelan J.C."/>
            <person name="Lara F."/>
            <person name="Munidasa M."/>
            <person name="Palculict T."/>
            <person name="Patil S."/>
            <person name="Pu L.-L."/>
            <person name="Saada N."/>
            <person name="Tang L."/>
            <person name="Weissenberger G."/>
            <person name="Zhu Y."/>
            <person name="Hemphill L."/>
            <person name="Shang Y."/>
            <person name="Youmans B."/>
            <person name="Ayvaz T."/>
            <person name="Ross M."/>
            <person name="Santibanez J."/>
            <person name="Aqrawi P."/>
            <person name="Gross S."/>
            <person name="Joshi V."/>
            <person name="Fowler G."/>
            <person name="Nazareth L."/>
            <person name="Reid J."/>
            <person name="Worley K."/>
            <person name="Petrosino J."/>
            <person name="Highlander S."/>
            <person name="Gibbs R."/>
        </authorList>
    </citation>
    <scope>NUCLEOTIDE SEQUENCE [LARGE SCALE GENOMIC DNA]</scope>
    <source>
        <strain evidence="5 6">ATCC 33394</strain>
    </source>
</reference>
<dbReference type="GO" id="GO:0043139">
    <property type="term" value="F:5'-3' DNA helicase activity"/>
    <property type="evidence" value="ECO:0007669"/>
    <property type="project" value="UniProtKB-UniRule"/>
</dbReference>
<dbReference type="InterPro" id="IPR027785">
    <property type="entry name" value="UvrD-like_helicase_C"/>
</dbReference>
<keyword evidence="1 3" id="KW-0547">Nucleotide-binding</keyword>
<evidence type="ECO:0000256" key="2">
    <source>
        <dbReference type="ARBA" id="ARBA00022840"/>
    </source>
</evidence>
<dbReference type="RefSeq" id="WP_003781816.1">
    <property type="nucleotide sequence ID" value="NZ_GL870929.1"/>
</dbReference>
<dbReference type="CDD" id="cd18809">
    <property type="entry name" value="SF1_C_RecD"/>
    <property type="match status" value="1"/>
</dbReference>
<evidence type="ECO:0000256" key="3">
    <source>
        <dbReference type="HAMAP-Rule" id="MF_01487"/>
    </source>
</evidence>
<dbReference type="Pfam" id="PF13538">
    <property type="entry name" value="UvrD_C_2"/>
    <property type="match status" value="1"/>
</dbReference>
<keyword evidence="3" id="KW-0347">Helicase</keyword>
<comment type="catalytic activity">
    <reaction evidence="3">
        <text>ATP + H2O = ADP + phosphate + H(+)</text>
        <dbReference type="Rhea" id="RHEA:13065"/>
        <dbReference type="ChEBI" id="CHEBI:15377"/>
        <dbReference type="ChEBI" id="CHEBI:15378"/>
        <dbReference type="ChEBI" id="CHEBI:30616"/>
        <dbReference type="ChEBI" id="CHEBI:43474"/>
        <dbReference type="ChEBI" id="CHEBI:456216"/>
        <dbReference type="EC" id="5.6.2.3"/>
    </reaction>
</comment>
<keyword evidence="3" id="KW-0238">DNA-binding</keyword>
<dbReference type="PANTHER" id="PTHR43788">
    <property type="entry name" value="DNA2/NAM7 HELICASE FAMILY MEMBER"/>
    <property type="match status" value="1"/>
</dbReference>
<dbReference type="Gene3D" id="3.40.50.300">
    <property type="entry name" value="P-loop containing nucleotide triphosphate hydrolases"/>
    <property type="match status" value="2"/>
</dbReference>
<keyword evidence="3" id="KW-0227">DNA damage</keyword>
<name>F0EXS8_9NEIS</name>
<evidence type="ECO:0000259" key="4">
    <source>
        <dbReference type="SMART" id="SM00382"/>
    </source>
</evidence>
<keyword evidence="3" id="KW-0413">Isomerase</keyword>
<dbReference type="PANTHER" id="PTHR43788:SF6">
    <property type="entry name" value="DNA HELICASE B"/>
    <property type="match status" value="1"/>
</dbReference>
<dbReference type="GO" id="GO:0008854">
    <property type="term" value="F:exodeoxyribonuclease V activity"/>
    <property type="evidence" value="ECO:0007669"/>
    <property type="project" value="InterPro"/>
</dbReference>
<dbReference type="HOGENOM" id="CLU_007524_1_1_4"/>
<comment type="caution">
    <text evidence="5">The sequence shown here is derived from an EMBL/GenBank/DDBJ whole genome shotgun (WGS) entry which is preliminary data.</text>
</comment>
<dbReference type="SUPFAM" id="SSF52540">
    <property type="entry name" value="P-loop containing nucleoside triphosphate hydrolases"/>
    <property type="match status" value="1"/>
</dbReference>
<dbReference type="InterPro" id="IPR027417">
    <property type="entry name" value="P-loop_NTPase"/>
</dbReference>
<dbReference type="SMART" id="SM00382">
    <property type="entry name" value="AAA"/>
    <property type="match status" value="1"/>
</dbReference>
<dbReference type="HAMAP" id="MF_01487">
    <property type="entry name" value="RecD"/>
    <property type="match status" value="1"/>
</dbReference>
<dbReference type="Proteomes" id="UP000004088">
    <property type="component" value="Unassembled WGS sequence"/>
</dbReference>
<dbReference type="Pfam" id="PF13245">
    <property type="entry name" value="AAA_19"/>
    <property type="match status" value="1"/>
</dbReference>
<gene>
    <name evidence="3 5" type="primary">recD</name>
    <name evidence="5" type="ORF">HMPREF9098_0638</name>
</gene>
<evidence type="ECO:0000313" key="6">
    <source>
        <dbReference type="Proteomes" id="UP000004088"/>
    </source>
</evidence>
<comment type="subunit">
    <text evidence="3">Heterotrimer of RecB, RecC and RecD. All subunits contribute to DNA-binding.</text>
</comment>
<keyword evidence="3" id="KW-0234">DNA repair</keyword>
<dbReference type="EMBL" id="AEWV01000013">
    <property type="protein sequence ID" value="EGC17827.1"/>
    <property type="molecule type" value="Genomic_DNA"/>
</dbReference>
<dbReference type="AlphaFoldDB" id="F0EXS8"/>
<keyword evidence="3" id="KW-0269">Exonuclease</keyword>
<dbReference type="GO" id="GO:0016887">
    <property type="term" value="F:ATP hydrolysis activity"/>
    <property type="evidence" value="ECO:0007669"/>
    <property type="project" value="RHEA"/>
</dbReference>
<feature type="binding site" evidence="3">
    <location>
        <begin position="149"/>
        <end position="156"/>
    </location>
    <ligand>
        <name>ATP</name>
        <dbReference type="ChEBI" id="CHEBI:30616"/>
    </ligand>
</feature>
<dbReference type="EC" id="5.6.2.3" evidence="3"/>
<dbReference type="GO" id="GO:0000724">
    <property type="term" value="P:double-strand break repair via homologous recombination"/>
    <property type="evidence" value="ECO:0007669"/>
    <property type="project" value="UniProtKB-UniRule"/>
</dbReference>
<sequence length="572" mass="62657">MKADILTDDTPFAAAAQAAVRLLHRLSPENAAAAEPFVLHLFDALAQGDTLVYVDDGEAAALNAMPDLVGRDGDTPLVLRGRQLFLAKYFRQEQELAWHIRRIMQAACTVPEPAAVSDKLQQWFADEGSFDQQAACTLALLQPFMLISGGPGTGKTTTVAKLLALLCSDGSLPRIALVAPTGKAGARLSQALQNAVGRLKGLPDHVAAHLQRIEGQTVHRLLGLKPPLMQPAYNERHPLPVDILLIDEASMLDNHLCLQLLKAVADGCRVILLGDTEQLPSVGAGAVLEALTQTPPLSESVHNALQTYLPHRRDWQTLSQQHARLTRSHRFGENSAIGQLARAVLDGGAQVGDVLAAFPDALQQHENDADQIARMLWQRHQAYWQAVDGGHVQAAFAEQQKCVVLTALRHDAERINRHYTQRLQIQRHIAPNAAWFAGQIILITRNAPAQHLYNGDVGIIMQPAQAETGLTACFAHGESYRSVPLSRLPEHETAFALTVHKSQGSEYGEVWYAAPEQAAVSRALLYTAITRAKEKFAYWGSMEGFHAACRQAERRHTALDVFLREKQPALFD</sequence>
<dbReference type="GO" id="GO:0017116">
    <property type="term" value="F:single-stranded DNA helicase activity"/>
    <property type="evidence" value="ECO:0007669"/>
    <property type="project" value="TreeGrafter"/>
</dbReference>
<dbReference type="GO" id="GO:0009338">
    <property type="term" value="C:exodeoxyribonuclease V complex"/>
    <property type="evidence" value="ECO:0007669"/>
    <property type="project" value="InterPro"/>
</dbReference>
<feature type="domain" description="AAA+ ATPase" evidence="4">
    <location>
        <begin position="141"/>
        <end position="430"/>
    </location>
</feature>
<keyword evidence="2 3" id="KW-0067">ATP-binding</keyword>
<protein>
    <recommendedName>
        <fullName evidence="3">RecBCD enzyme subunit RecD</fullName>
        <ecNumber evidence="3">5.6.2.3</ecNumber>
    </recommendedName>
    <alternativeName>
        <fullName evidence="3">DNA 5'-3' helicase subunit RecD</fullName>
    </alternativeName>
    <alternativeName>
        <fullName evidence="3">Exonuclease V subunit RecD</fullName>
        <shortName evidence="3">ExoV subunit RecD</shortName>
    </alternativeName>
    <alternativeName>
        <fullName evidence="3">Helicase/nuclease RecBCD subunit RecD</fullName>
    </alternativeName>
</protein>
<evidence type="ECO:0000256" key="1">
    <source>
        <dbReference type="ARBA" id="ARBA00022741"/>
    </source>
</evidence>
<comment type="similarity">
    <text evidence="3">Belongs to the RecD family.</text>
</comment>
<dbReference type="NCBIfam" id="TIGR01447">
    <property type="entry name" value="recD"/>
    <property type="match status" value="1"/>
</dbReference>
<comment type="function">
    <text evidence="3">A helicase/nuclease that prepares dsDNA breaks (DSB) for recombinational DNA repair. Binds to DSBs and unwinds DNA via a highly rapid and processive ATP-dependent bidirectional helicase activity. Unwinds dsDNA until it encounters a Chi (crossover hotspot instigator) sequence from the 3' direction. Cuts ssDNA a few nucleotides 3' to the Chi site. The properties and activities of the enzyme are changed at Chi. The Chi-altered holoenzyme produces a long 3'-ssDNA overhang and facilitates RecA-binding to the ssDNA for homologous DNA recombination and repair. Holoenzyme degrades any linearized DNA that is unable to undergo homologous recombination. In the holoenzyme this subunit has ssDNA-dependent ATPase and 5'-3' helicase activity. When added to pre-assembled RecBC greatly stimulates nuclease activity and augments holoenzyme processivity. Negatively regulates the RecA-loading ability of RecBCD.</text>
</comment>
<evidence type="ECO:0000313" key="5">
    <source>
        <dbReference type="EMBL" id="EGC17827.1"/>
    </source>
</evidence>
<dbReference type="CDD" id="cd17933">
    <property type="entry name" value="DEXSc_RecD-like"/>
    <property type="match status" value="1"/>
</dbReference>